<dbReference type="PANTHER" id="PTHR37422:SF17">
    <property type="entry name" value="O-ANTIGEN LIGASE"/>
    <property type="match status" value="1"/>
</dbReference>
<dbReference type="PATRIC" id="fig|1268072.3.peg.1267"/>
<feature type="transmembrane region" description="Helical" evidence="5">
    <location>
        <begin position="29"/>
        <end position="45"/>
    </location>
</feature>
<feature type="transmembrane region" description="Helical" evidence="5">
    <location>
        <begin position="139"/>
        <end position="160"/>
    </location>
</feature>
<dbReference type="EMBL" id="CP004078">
    <property type="protein sequence ID" value="AHV96158.1"/>
    <property type="molecule type" value="Genomic_DNA"/>
</dbReference>
<keyword evidence="8" id="KW-1185">Reference proteome</keyword>
<evidence type="ECO:0000259" key="6">
    <source>
        <dbReference type="Pfam" id="PF04932"/>
    </source>
</evidence>
<proteinExistence type="predicted"/>
<dbReference type="Pfam" id="PF04932">
    <property type="entry name" value="Wzy_C"/>
    <property type="match status" value="1"/>
</dbReference>
<dbReference type="InterPro" id="IPR007016">
    <property type="entry name" value="O-antigen_ligase-rel_domated"/>
</dbReference>
<feature type="domain" description="O-antigen ligase-related" evidence="6">
    <location>
        <begin position="186"/>
        <end position="328"/>
    </location>
</feature>
<dbReference type="PANTHER" id="PTHR37422">
    <property type="entry name" value="TEICHURONIC ACID BIOSYNTHESIS PROTEIN TUAE"/>
    <property type="match status" value="1"/>
</dbReference>
<keyword evidence="3 5" id="KW-1133">Transmembrane helix</keyword>
<evidence type="ECO:0000313" key="7">
    <source>
        <dbReference type="EMBL" id="AHV96158.1"/>
    </source>
</evidence>
<comment type="subcellular location">
    <subcellularLocation>
        <location evidence="1">Membrane</location>
        <topology evidence="1">Multi-pass membrane protein</topology>
    </subcellularLocation>
</comment>
<feature type="transmembrane region" description="Helical" evidence="5">
    <location>
        <begin position="57"/>
        <end position="73"/>
    </location>
</feature>
<organism evidence="7 8">
    <name type="scientific">Paenibacillus sabinae T27</name>
    <dbReference type="NCBI Taxonomy" id="1268072"/>
    <lineage>
        <taxon>Bacteria</taxon>
        <taxon>Bacillati</taxon>
        <taxon>Bacillota</taxon>
        <taxon>Bacilli</taxon>
        <taxon>Bacillales</taxon>
        <taxon>Paenibacillaceae</taxon>
        <taxon>Paenibacillus</taxon>
    </lineage>
</organism>
<dbReference type="STRING" id="1268072.PSAB_06110"/>
<keyword evidence="4 5" id="KW-0472">Membrane</keyword>
<accession>X4ZV19</accession>
<sequence>MKKFTLYFFVLFLFSSLYLTEKFNSLGSIAISIVICIIFPFVIMSKKEKIKVHSSSLFLIYGFLTACGISSLYNADIKIMLNAGIFFLLYLSSMSVVPSYEKVDINKTIFNSILISQLPIIILPIIISGVNTIPYRGIFYNPNSFGSVVSVVFVTLLSIVISKIERIITKRTDKRGKRNLVFHLLSMFLLFFLVILSGSRTSTLAAGLSVIAGALFLTLRLIKARKFWSSLIKTTFFSFLGAVVLYFLARFTPFYNYLYLNILYKFERKSMHGDVLDERGFVWARTLKEAGLWGRGSAYFSKEVGVTAHNTFINILGETGWVSLLIFIAFLILISIASFKYAISEIDDQYKYLPLLLLICFLFSSIGENMLFKVSMIAMFFSMGSIIDFRKKLVNKEKEHGNPIDRKIQGLMLNVKE</sequence>
<dbReference type="InterPro" id="IPR051533">
    <property type="entry name" value="WaaL-like"/>
</dbReference>
<feature type="transmembrane region" description="Helical" evidence="5">
    <location>
        <begin position="204"/>
        <end position="222"/>
    </location>
</feature>
<dbReference type="AlphaFoldDB" id="X4ZV19"/>
<feature type="transmembrane region" description="Helical" evidence="5">
    <location>
        <begin position="79"/>
        <end position="97"/>
    </location>
</feature>
<dbReference type="RefSeq" id="WP_025333721.1">
    <property type="nucleotide sequence ID" value="NZ_CP004078.1"/>
</dbReference>
<feature type="transmembrane region" description="Helical" evidence="5">
    <location>
        <begin position="109"/>
        <end position="127"/>
    </location>
</feature>
<name>X4ZV19_9BACL</name>
<dbReference type="Proteomes" id="UP000019772">
    <property type="component" value="Chromosome"/>
</dbReference>
<protein>
    <recommendedName>
        <fullName evidence="6">O-antigen ligase-related domain-containing protein</fullName>
    </recommendedName>
</protein>
<gene>
    <name evidence="7" type="ORF">PSAB_06110</name>
</gene>
<reference evidence="7 8" key="1">
    <citation type="journal article" date="2014" name="PLoS Genet.">
        <title>Comparative Genomic Analysis of N2-Fixing and Non-N2-Fixing Paenibacillus spp.: Organization, Evolution and Expression of the Nitrogen Fixation Genes.</title>
        <authorList>
            <person name="Xie J.B."/>
            <person name="Du Z."/>
            <person name="Bai L."/>
            <person name="Tian C."/>
            <person name="Zhang Y."/>
            <person name="Xie J.Y."/>
            <person name="Wang T."/>
            <person name="Liu X."/>
            <person name="Chen X."/>
            <person name="Cheng Q."/>
            <person name="Chen S."/>
            <person name="Li J."/>
        </authorList>
    </citation>
    <scope>NUCLEOTIDE SEQUENCE [LARGE SCALE GENOMIC DNA]</scope>
    <source>
        <strain evidence="7 8">T27</strain>
    </source>
</reference>
<dbReference type="KEGG" id="psab:PSAB_06110"/>
<dbReference type="OrthoDB" id="2990877at2"/>
<feature type="transmembrane region" description="Helical" evidence="5">
    <location>
        <begin position="321"/>
        <end position="343"/>
    </location>
</feature>
<evidence type="ECO:0000313" key="8">
    <source>
        <dbReference type="Proteomes" id="UP000019772"/>
    </source>
</evidence>
<evidence type="ECO:0000256" key="5">
    <source>
        <dbReference type="SAM" id="Phobius"/>
    </source>
</evidence>
<feature type="transmembrane region" description="Helical" evidence="5">
    <location>
        <begin position="350"/>
        <end position="366"/>
    </location>
</feature>
<evidence type="ECO:0000256" key="3">
    <source>
        <dbReference type="ARBA" id="ARBA00022989"/>
    </source>
</evidence>
<evidence type="ECO:0000256" key="1">
    <source>
        <dbReference type="ARBA" id="ARBA00004141"/>
    </source>
</evidence>
<evidence type="ECO:0000256" key="4">
    <source>
        <dbReference type="ARBA" id="ARBA00023136"/>
    </source>
</evidence>
<evidence type="ECO:0000256" key="2">
    <source>
        <dbReference type="ARBA" id="ARBA00022692"/>
    </source>
</evidence>
<keyword evidence="2 5" id="KW-0812">Transmembrane</keyword>
<feature type="transmembrane region" description="Helical" evidence="5">
    <location>
        <begin position="180"/>
        <end position="198"/>
    </location>
</feature>
<feature type="transmembrane region" description="Helical" evidence="5">
    <location>
        <begin position="234"/>
        <end position="255"/>
    </location>
</feature>
<dbReference type="eggNOG" id="COG3307">
    <property type="taxonomic scope" value="Bacteria"/>
</dbReference>
<dbReference type="HOGENOM" id="CLU_717284_0_0_9"/>